<dbReference type="Gene3D" id="3.40.630.10">
    <property type="entry name" value="Zn peptidases"/>
    <property type="match status" value="1"/>
</dbReference>
<dbReference type="PRINTS" id="PR00765">
    <property type="entry name" value="CRBOXYPTASEA"/>
</dbReference>
<feature type="active site" description="Proton donor/acceptor" evidence="9">
    <location>
        <position position="306"/>
    </location>
</feature>
<dbReference type="GO" id="GO:0005615">
    <property type="term" value="C:extracellular space"/>
    <property type="evidence" value="ECO:0007669"/>
    <property type="project" value="TreeGrafter"/>
</dbReference>
<dbReference type="InterPro" id="IPR050753">
    <property type="entry name" value="Peptidase_M14_domain"/>
</dbReference>
<evidence type="ECO:0000256" key="3">
    <source>
        <dbReference type="ARBA" id="ARBA00022645"/>
    </source>
</evidence>
<dbReference type="FunFam" id="3.40.630.10:FF:000020">
    <property type="entry name" value="Carboxypeptidase D"/>
    <property type="match status" value="1"/>
</dbReference>
<evidence type="ECO:0000256" key="7">
    <source>
        <dbReference type="ARBA" id="ARBA00022833"/>
    </source>
</evidence>
<evidence type="ECO:0000256" key="1">
    <source>
        <dbReference type="ARBA" id="ARBA00001947"/>
    </source>
</evidence>
<comment type="cofactor">
    <cofactor evidence="1">
        <name>Zn(2+)</name>
        <dbReference type="ChEBI" id="CHEBI:29105"/>
    </cofactor>
</comment>
<dbReference type="PROSITE" id="PS52035">
    <property type="entry name" value="PEPTIDASE_M14"/>
    <property type="match status" value="1"/>
</dbReference>
<dbReference type="GO" id="GO:0006518">
    <property type="term" value="P:peptide metabolic process"/>
    <property type="evidence" value="ECO:0007669"/>
    <property type="project" value="TreeGrafter"/>
</dbReference>
<organism evidence="11 12">
    <name type="scientific">Stichopus japonicus</name>
    <name type="common">Sea cucumber</name>
    <dbReference type="NCBI Taxonomy" id="307972"/>
    <lineage>
        <taxon>Eukaryota</taxon>
        <taxon>Metazoa</taxon>
        <taxon>Echinodermata</taxon>
        <taxon>Eleutherozoa</taxon>
        <taxon>Echinozoa</taxon>
        <taxon>Holothuroidea</taxon>
        <taxon>Aspidochirotacea</taxon>
        <taxon>Aspidochirotida</taxon>
        <taxon>Stichopodidae</taxon>
        <taxon>Apostichopus</taxon>
    </lineage>
</organism>
<keyword evidence="5" id="KW-0479">Metal-binding</keyword>
<dbReference type="CDD" id="cd03858">
    <property type="entry name" value="M14_CP_N-E_like"/>
    <property type="match status" value="1"/>
</dbReference>
<evidence type="ECO:0000313" key="12">
    <source>
        <dbReference type="Proteomes" id="UP000230750"/>
    </source>
</evidence>
<accession>A0A2G8JXM0</accession>
<keyword evidence="12" id="KW-1185">Reference proteome</keyword>
<dbReference type="OrthoDB" id="10249045at2759"/>
<dbReference type="GO" id="GO:0008270">
    <property type="term" value="F:zinc ion binding"/>
    <property type="evidence" value="ECO:0007669"/>
    <property type="project" value="InterPro"/>
</dbReference>
<gene>
    <name evidence="11" type="ORF">BSL78_22668</name>
</gene>
<dbReference type="Pfam" id="PF00246">
    <property type="entry name" value="Peptidase_M14"/>
    <property type="match status" value="1"/>
</dbReference>
<feature type="domain" description="Peptidase M14" evidence="10">
    <location>
        <begin position="32"/>
        <end position="336"/>
    </location>
</feature>
<keyword evidence="3" id="KW-0121">Carboxypeptidase</keyword>
<proteinExistence type="inferred from homology"/>
<dbReference type="SUPFAM" id="SSF49464">
    <property type="entry name" value="Carboxypeptidase regulatory domain-like"/>
    <property type="match status" value="1"/>
</dbReference>
<keyword evidence="6" id="KW-0378">Hydrolase</keyword>
<dbReference type="AlphaFoldDB" id="A0A2G8JXM0"/>
<dbReference type="SMART" id="SM00631">
    <property type="entry name" value="Zn_pept"/>
    <property type="match status" value="1"/>
</dbReference>
<evidence type="ECO:0000256" key="9">
    <source>
        <dbReference type="PROSITE-ProRule" id="PRU01379"/>
    </source>
</evidence>
<dbReference type="GO" id="GO:0016485">
    <property type="term" value="P:protein processing"/>
    <property type="evidence" value="ECO:0007669"/>
    <property type="project" value="TreeGrafter"/>
</dbReference>
<dbReference type="EMBL" id="MRZV01001116">
    <property type="protein sequence ID" value="PIK40488.1"/>
    <property type="molecule type" value="Genomic_DNA"/>
</dbReference>
<evidence type="ECO:0000256" key="6">
    <source>
        <dbReference type="ARBA" id="ARBA00022801"/>
    </source>
</evidence>
<dbReference type="Pfam" id="PF13620">
    <property type="entry name" value="CarboxypepD_reg"/>
    <property type="match status" value="1"/>
</dbReference>
<comment type="similarity">
    <text evidence="2 9">Belongs to the peptidase M14 family.</text>
</comment>
<evidence type="ECO:0000256" key="8">
    <source>
        <dbReference type="ARBA" id="ARBA00023180"/>
    </source>
</evidence>
<keyword evidence="8" id="KW-0325">Glycoprotein</keyword>
<evidence type="ECO:0000259" key="10">
    <source>
        <dbReference type="PROSITE" id="PS52035"/>
    </source>
</evidence>
<comment type="caution">
    <text evidence="11">The sequence shown here is derived from an EMBL/GenBank/DDBJ whole genome shotgun (WGS) entry which is preliminary data.</text>
</comment>
<protein>
    <recommendedName>
        <fullName evidence="10">Peptidase M14 domain-containing protein</fullName>
    </recommendedName>
</protein>
<dbReference type="InterPro" id="IPR008969">
    <property type="entry name" value="CarboxyPept-like_regulatory"/>
</dbReference>
<evidence type="ECO:0000256" key="2">
    <source>
        <dbReference type="ARBA" id="ARBA00005988"/>
    </source>
</evidence>
<dbReference type="Gene3D" id="2.60.40.1120">
    <property type="entry name" value="Carboxypeptidase-like, regulatory domain"/>
    <property type="match status" value="1"/>
</dbReference>
<name>A0A2G8JXM0_STIJA</name>
<keyword evidence="4" id="KW-0645">Protease</keyword>
<dbReference type="Proteomes" id="UP000230750">
    <property type="component" value="Unassembled WGS sequence"/>
</dbReference>
<sequence>MKLIKSYYICFVLIGLLINYGSGAQKRISLANYHDYEAMTSSLEMLHDIYPEMTHVYSIGKSVDGRSLWVIALSSSIPGDHVLLRPEVKYIGNAWKRSVVGREILLHFAESLLANYGKDDNVTRLLDNTRIHIMPSLNPDGFELSEEEECYGVVGRTNANGFDINRNFPDYFEETGFEIQKETQAVMDWLEKEHFVLSANFHGGALVANYPLDNLEPPKKELYRTLADFSPYSACSDDDVFRFLALTYSAAHGRMRKFNETTRYANFSAEYGFKEGITNGADWYAVSGGMQDYNYFQSGCFEITLEIGSCKYPHRDEIAQYWEENKDSLFEYLKQVHRGIKGVVTSHNDNSPIYDATVRVHDRTLPQRTTELGEFWLILLPGKYKIEIAKQGYQTVLQNVQVSHELYKTLRLDVQLRNCCMTLAPSTSVLLIIFYITV</sequence>
<dbReference type="SUPFAM" id="SSF53187">
    <property type="entry name" value="Zn-dependent exopeptidases"/>
    <property type="match status" value="1"/>
</dbReference>
<evidence type="ECO:0000256" key="5">
    <source>
        <dbReference type="ARBA" id="ARBA00022723"/>
    </source>
</evidence>
<keyword evidence="7" id="KW-0862">Zinc</keyword>
<dbReference type="InterPro" id="IPR000834">
    <property type="entry name" value="Peptidase_M14"/>
</dbReference>
<evidence type="ECO:0000256" key="4">
    <source>
        <dbReference type="ARBA" id="ARBA00022670"/>
    </source>
</evidence>
<dbReference type="PANTHER" id="PTHR11532">
    <property type="entry name" value="PROTEASE M14 CARBOXYPEPTIDASE"/>
    <property type="match status" value="1"/>
</dbReference>
<dbReference type="GO" id="GO:0004181">
    <property type="term" value="F:metallocarboxypeptidase activity"/>
    <property type="evidence" value="ECO:0007669"/>
    <property type="project" value="InterPro"/>
</dbReference>
<reference evidence="11 12" key="1">
    <citation type="journal article" date="2017" name="PLoS Biol.">
        <title>The sea cucumber genome provides insights into morphological evolution and visceral regeneration.</title>
        <authorList>
            <person name="Zhang X."/>
            <person name="Sun L."/>
            <person name="Yuan J."/>
            <person name="Sun Y."/>
            <person name="Gao Y."/>
            <person name="Zhang L."/>
            <person name="Li S."/>
            <person name="Dai H."/>
            <person name="Hamel J.F."/>
            <person name="Liu C."/>
            <person name="Yu Y."/>
            <person name="Liu S."/>
            <person name="Lin W."/>
            <person name="Guo K."/>
            <person name="Jin S."/>
            <person name="Xu P."/>
            <person name="Storey K.B."/>
            <person name="Huan P."/>
            <person name="Zhang T."/>
            <person name="Zhou Y."/>
            <person name="Zhang J."/>
            <person name="Lin C."/>
            <person name="Li X."/>
            <person name="Xing L."/>
            <person name="Huo D."/>
            <person name="Sun M."/>
            <person name="Wang L."/>
            <person name="Mercier A."/>
            <person name="Li F."/>
            <person name="Yang H."/>
            <person name="Xiang J."/>
        </authorList>
    </citation>
    <scope>NUCLEOTIDE SEQUENCE [LARGE SCALE GENOMIC DNA]</scope>
    <source>
        <strain evidence="11">Shaxun</strain>
        <tissue evidence="11">Muscle</tissue>
    </source>
</reference>
<evidence type="ECO:0000313" key="11">
    <source>
        <dbReference type="EMBL" id="PIK40488.1"/>
    </source>
</evidence>
<dbReference type="PANTHER" id="PTHR11532:SF84">
    <property type="entry name" value="CARBOXYPEPTIDASE M"/>
    <property type="match status" value="1"/>
</dbReference>
<dbReference type="CDD" id="cd11308">
    <property type="entry name" value="Peptidase_M14NE-CP-C_like"/>
    <property type="match status" value="1"/>
</dbReference>
<dbReference type="STRING" id="307972.A0A2G8JXM0"/>